<evidence type="ECO:0000256" key="3">
    <source>
        <dbReference type="ARBA" id="ARBA00023002"/>
    </source>
</evidence>
<dbReference type="Proteomes" id="UP001626550">
    <property type="component" value="Unassembled WGS sequence"/>
</dbReference>
<comment type="caution">
    <text evidence="5">The sequence shown here is derived from an EMBL/GenBank/DDBJ whole genome shotgun (WGS) entry which is preliminary data.</text>
</comment>
<evidence type="ECO:0000313" key="5">
    <source>
        <dbReference type="EMBL" id="KAL3307970.1"/>
    </source>
</evidence>
<dbReference type="EMBL" id="JBJKFK010006120">
    <property type="protein sequence ID" value="KAL3307970.1"/>
    <property type="molecule type" value="Genomic_DNA"/>
</dbReference>
<keyword evidence="6" id="KW-1185">Reference proteome</keyword>
<comment type="similarity">
    <text evidence="1 4">Belongs to the glutathione peroxidase family.</text>
</comment>
<dbReference type="AlphaFoldDB" id="A0ABD2PKF6"/>
<reference evidence="5 6" key="1">
    <citation type="submission" date="2024-11" db="EMBL/GenBank/DDBJ databases">
        <title>Adaptive evolution of stress response genes in parasites aligns with host niche diversity.</title>
        <authorList>
            <person name="Hahn C."/>
            <person name="Resl P."/>
        </authorList>
    </citation>
    <scope>NUCLEOTIDE SEQUENCE [LARGE SCALE GENOMIC DNA]</scope>
    <source>
        <strain evidence="5">EGGRZ-B1_66</strain>
        <tissue evidence="5">Body</tissue>
    </source>
</reference>
<dbReference type="PROSITE" id="PS51355">
    <property type="entry name" value="GLUTATHIONE_PEROXID_3"/>
    <property type="match status" value="1"/>
</dbReference>
<dbReference type="GO" id="GO:0004601">
    <property type="term" value="F:peroxidase activity"/>
    <property type="evidence" value="ECO:0007669"/>
    <property type="project" value="UniProtKB-KW"/>
</dbReference>
<organism evidence="5 6">
    <name type="scientific">Cichlidogyrus casuarinus</name>
    <dbReference type="NCBI Taxonomy" id="1844966"/>
    <lineage>
        <taxon>Eukaryota</taxon>
        <taxon>Metazoa</taxon>
        <taxon>Spiralia</taxon>
        <taxon>Lophotrochozoa</taxon>
        <taxon>Platyhelminthes</taxon>
        <taxon>Monogenea</taxon>
        <taxon>Monopisthocotylea</taxon>
        <taxon>Dactylogyridea</taxon>
        <taxon>Ancyrocephalidae</taxon>
        <taxon>Cichlidogyrus</taxon>
    </lineage>
</organism>
<dbReference type="PRINTS" id="PR01011">
    <property type="entry name" value="GLUTPROXDASE"/>
</dbReference>
<keyword evidence="2 4" id="KW-0575">Peroxidase</keyword>
<dbReference type="InterPro" id="IPR036249">
    <property type="entry name" value="Thioredoxin-like_sf"/>
</dbReference>
<dbReference type="CDD" id="cd00340">
    <property type="entry name" value="GSH_Peroxidase"/>
    <property type="match status" value="1"/>
</dbReference>
<dbReference type="PIRSF" id="PIRSF000303">
    <property type="entry name" value="Glutathion_perox"/>
    <property type="match status" value="1"/>
</dbReference>
<dbReference type="SUPFAM" id="SSF52833">
    <property type="entry name" value="Thioredoxin-like"/>
    <property type="match status" value="1"/>
</dbReference>
<evidence type="ECO:0000256" key="4">
    <source>
        <dbReference type="RuleBase" id="RU000499"/>
    </source>
</evidence>
<evidence type="ECO:0000256" key="1">
    <source>
        <dbReference type="ARBA" id="ARBA00006926"/>
    </source>
</evidence>
<keyword evidence="3 4" id="KW-0560">Oxidoreductase</keyword>
<dbReference type="InterPro" id="IPR029760">
    <property type="entry name" value="GPX_CS"/>
</dbReference>
<gene>
    <name evidence="5" type="ORF">Ciccas_013506</name>
</gene>
<protein>
    <recommendedName>
        <fullName evidence="4">Glutathione peroxidase</fullName>
    </recommendedName>
</protein>
<dbReference type="InterPro" id="IPR000889">
    <property type="entry name" value="Glutathione_peroxidase"/>
</dbReference>
<evidence type="ECO:0000256" key="2">
    <source>
        <dbReference type="ARBA" id="ARBA00022559"/>
    </source>
</evidence>
<accession>A0ABD2PKF6</accession>
<name>A0ABD2PKF6_9PLAT</name>
<feature type="non-terminal residue" evidence="5">
    <location>
        <position position="1"/>
    </location>
</feature>
<dbReference type="PANTHER" id="PTHR11592:SF78">
    <property type="entry name" value="GLUTATHIONE PEROXIDASE"/>
    <property type="match status" value="1"/>
</dbReference>
<dbReference type="PROSITE" id="PS00763">
    <property type="entry name" value="GLUTATHIONE_PEROXID_2"/>
    <property type="match status" value="1"/>
</dbReference>
<dbReference type="PANTHER" id="PTHR11592">
    <property type="entry name" value="GLUTATHIONE PEROXIDASE"/>
    <property type="match status" value="1"/>
</dbReference>
<sequence length="132" mass="15068">LASKNYAQLNELYAKYQAQGLAILAFPCNQFNNQEPGSNQEVKDKIMKRWKPEFDLFAKIDVNGSGESPLYTYLKAKQGTWLGRDIGWNFVKFVIDRNGIPVSRYTSTTGPLSMEKFLIEKLAETPNQNQEL</sequence>
<evidence type="ECO:0000313" key="6">
    <source>
        <dbReference type="Proteomes" id="UP001626550"/>
    </source>
</evidence>
<dbReference type="Gene3D" id="3.40.30.10">
    <property type="entry name" value="Glutaredoxin"/>
    <property type="match status" value="1"/>
</dbReference>
<dbReference type="Pfam" id="PF00255">
    <property type="entry name" value="GSHPx"/>
    <property type="match status" value="1"/>
</dbReference>
<proteinExistence type="inferred from homology"/>